<keyword evidence="1" id="KW-1133">Transmembrane helix</keyword>
<feature type="transmembrane region" description="Helical" evidence="1">
    <location>
        <begin position="468"/>
        <end position="487"/>
    </location>
</feature>
<keyword evidence="1" id="KW-0812">Transmembrane</keyword>
<reference evidence="2 3" key="1">
    <citation type="journal article" date="2016" name="Nat. Commun.">
        <title>Thousands of microbial genomes shed light on interconnected biogeochemical processes in an aquifer system.</title>
        <authorList>
            <person name="Anantharaman K."/>
            <person name="Brown C.T."/>
            <person name="Hug L.A."/>
            <person name="Sharon I."/>
            <person name="Castelle C.J."/>
            <person name="Probst A.J."/>
            <person name="Thomas B.C."/>
            <person name="Singh A."/>
            <person name="Wilkins M.J."/>
            <person name="Karaoz U."/>
            <person name="Brodie E.L."/>
            <person name="Williams K.H."/>
            <person name="Hubbard S.S."/>
            <person name="Banfield J.F."/>
        </authorList>
    </citation>
    <scope>NUCLEOTIDE SEQUENCE [LARGE SCALE GENOMIC DNA]</scope>
</reference>
<dbReference type="EMBL" id="MHKL01000036">
    <property type="protein sequence ID" value="OGY88868.1"/>
    <property type="molecule type" value="Genomic_DNA"/>
</dbReference>
<proteinExistence type="predicted"/>
<dbReference type="STRING" id="1798550.A2927_02635"/>
<comment type="caution">
    <text evidence="2">The sequence shown here is derived from an EMBL/GenBank/DDBJ whole genome shotgun (WGS) entry which is preliminary data.</text>
</comment>
<feature type="transmembrane region" description="Helical" evidence="1">
    <location>
        <begin position="429"/>
        <end position="447"/>
    </location>
</feature>
<sequence>MYSQSTQKLIAQLKVSDPKIYYQSEGGAGIQVDSFVSKLAFIYEKIRTAIDYKEEHLIRKAAIFRILQRRLLIKISTEDLGLALIKELIRAGYLENNLIPQSKALEVDRLLERYLTLYNFSIVKKGTRAGNRLFKWLVEMCACEIEELLMPPLANRALAEFMYKVMRPGVNLGDKSLSDEEKDLQVYLAVHRALIKSDAAMIDLKLLKHFYPDWKTSAPKELMNLARKISNLKNRIEKFKKYPLAEKLTRLFKKYTFAFQILRDIILEDPAKAEEIFQDAEELAYQIQSTCDRVYKKTKIKLRRSIVRVLIYLFITKMLLALALEFPYDYYIAKEVMFLPLAINALFPVFLMFILGVFIRIPSRKNTERVVAVAKEMVYEGGLKEIKGGSFGAKAKRSAFALTVFYLLYLILFVFSFGVLIYILRSLQFNIFSLLIFLLFLSLVSFFGIKMRLKVRELMVIDKRENPLVFLINLFFLPFLKAGHWLSEKFSKINIFVFILDFIIEAPFKIFLEVIEEWIAFLREKKEEMYSKE</sequence>
<evidence type="ECO:0000313" key="3">
    <source>
        <dbReference type="Proteomes" id="UP000178849"/>
    </source>
</evidence>
<dbReference type="AlphaFoldDB" id="A0A1G2BI26"/>
<evidence type="ECO:0000313" key="2">
    <source>
        <dbReference type="EMBL" id="OGY88868.1"/>
    </source>
</evidence>
<feature type="transmembrane region" description="Helical" evidence="1">
    <location>
        <begin position="336"/>
        <end position="359"/>
    </location>
</feature>
<feature type="transmembrane region" description="Helical" evidence="1">
    <location>
        <begin position="399"/>
        <end position="423"/>
    </location>
</feature>
<protein>
    <submittedName>
        <fullName evidence="2">Uncharacterized protein</fullName>
    </submittedName>
</protein>
<gene>
    <name evidence="2" type="ORF">A2927_02635</name>
</gene>
<keyword evidence="1" id="KW-0472">Membrane</keyword>
<evidence type="ECO:0000256" key="1">
    <source>
        <dbReference type="SAM" id="Phobius"/>
    </source>
</evidence>
<accession>A0A1G2BI26</accession>
<feature type="transmembrane region" description="Helical" evidence="1">
    <location>
        <begin position="306"/>
        <end position="324"/>
    </location>
</feature>
<organism evidence="2 3">
    <name type="scientific">Candidatus Komeilibacteria bacterium RIFCSPLOWO2_01_FULL_45_10</name>
    <dbReference type="NCBI Taxonomy" id="1798550"/>
    <lineage>
        <taxon>Bacteria</taxon>
        <taxon>Candidatus Komeiliibacteriota</taxon>
    </lineage>
</organism>
<dbReference type="Proteomes" id="UP000178849">
    <property type="component" value="Unassembled WGS sequence"/>
</dbReference>
<name>A0A1G2BI26_9BACT</name>